<name>A0A084VN03_ANOSI</name>
<reference evidence="2" key="2">
    <citation type="submission" date="2020-05" db="UniProtKB">
        <authorList>
            <consortium name="EnsemblMetazoa"/>
        </authorList>
    </citation>
    <scope>IDENTIFICATION</scope>
</reference>
<organism evidence="1">
    <name type="scientific">Anopheles sinensis</name>
    <name type="common">Mosquito</name>
    <dbReference type="NCBI Taxonomy" id="74873"/>
    <lineage>
        <taxon>Eukaryota</taxon>
        <taxon>Metazoa</taxon>
        <taxon>Ecdysozoa</taxon>
        <taxon>Arthropoda</taxon>
        <taxon>Hexapoda</taxon>
        <taxon>Insecta</taxon>
        <taxon>Pterygota</taxon>
        <taxon>Neoptera</taxon>
        <taxon>Endopterygota</taxon>
        <taxon>Diptera</taxon>
        <taxon>Nematocera</taxon>
        <taxon>Culicoidea</taxon>
        <taxon>Culicidae</taxon>
        <taxon>Anophelinae</taxon>
        <taxon>Anopheles</taxon>
    </lineage>
</organism>
<dbReference type="Proteomes" id="UP000030765">
    <property type="component" value="Unassembled WGS sequence"/>
</dbReference>
<dbReference type="EnsemblMetazoa" id="ASIC006829-RA">
    <property type="protein sequence ID" value="ASIC006829-PA"/>
    <property type="gene ID" value="ASIC006829"/>
</dbReference>
<evidence type="ECO:0000313" key="2">
    <source>
        <dbReference type="EnsemblMetazoa" id="ASIC006829-PA"/>
    </source>
</evidence>
<proteinExistence type="predicted"/>
<keyword evidence="3" id="KW-1185">Reference proteome</keyword>
<evidence type="ECO:0000313" key="1">
    <source>
        <dbReference type="EMBL" id="KFB39347.1"/>
    </source>
</evidence>
<accession>A0A084VN03</accession>
<gene>
    <name evidence="1" type="ORF">ZHAS_00006829</name>
</gene>
<dbReference type="VEuPathDB" id="VectorBase:ASIC006829"/>
<sequence length="119" mass="12832">MANSGNGNSARHKSFAPPCCGSLWCRALQNRMHTCIPRVEGVDGVDGDVEMGTIIILSLYRRDRGCAPPPTPATPLVLRCAWSLQAVSSKQYEKQLNLNLLAYRGGDWVGRGFGGIVGT</sequence>
<dbReference type="EMBL" id="KE524978">
    <property type="protein sequence ID" value="KFB39347.1"/>
    <property type="molecule type" value="Genomic_DNA"/>
</dbReference>
<dbReference type="AlphaFoldDB" id="A0A084VN03"/>
<reference evidence="1 3" key="1">
    <citation type="journal article" date="2014" name="BMC Genomics">
        <title>Genome sequence of Anopheles sinensis provides insight into genetics basis of mosquito competence for malaria parasites.</title>
        <authorList>
            <person name="Zhou D."/>
            <person name="Zhang D."/>
            <person name="Ding G."/>
            <person name="Shi L."/>
            <person name="Hou Q."/>
            <person name="Ye Y."/>
            <person name="Xu Y."/>
            <person name="Zhou H."/>
            <person name="Xiong C."/>
            <person name="Li S."/>
            <person name="Yu J."/>
            <person name="Hong S."/>
            <person name="Yu X."/>
            <person name="Zou P."/>
            <person name="Chen C."/>
            <person name="Chang X."/>
            <person name="Wang W."/>
            <person name="Lv Y."/>
            <person name="Sun Y."/>
            <person name="Ma L."/>
            <person name="Shen B."/>
            <person name="Zhu C."/>
        </authorList>
    </citation>
    <scope>NUCLEOTIDE SEQUENCE [LARGE SCALE GENOMIC DNA]</scope>
</reference>
<evidence type="ECO:0000313" key="3">
    <source>
        <dbReference type="Proteomes" id="UP000030765"/>
    </source>
</evidence>
<protein>
    <submittedName>
        <fullName evidence="1 2">Uncharacterized protein</fullName>
    </submittedName>
</protein>
<dbReference type="EMBL" id="ATLV01014662">
    <property type="status" value="NOT_ANNOTATED_CDS"/>
    <property type="molecule type" value="Genomic_DNA"/>
</dbReference>